<evidence type="ECO:0000313" key="2">
    <source>
        <dbReference type="Proteomes" id="UP001184230"/>
    </source>
</evidence>
<accession>A0ABU1NAX1</accession>
<gene>
    <name evidence="1" type="ORF">J2739_001360</name>
</gene>
<protein>
    <recommendedName>
        <fullName evidence="3">SlyX protein</fullName>
    </recommendedName>
</protein>
<organism evidence="1 2">
    <name type="scientific">Variovorax soli</name>
    <dbReference type="NCBI Taxonomy" id="376815"/>
    <lineage>
        <taxon>Bacteria</taxon>
        <taxon>Pseudomonadati</taxon>
        <taxon>Pseudomonadota</taxon>
        <taxon>Betaproteobacteria</taxon>
        <taxon>Burkholderiales</taxon>
        <taxon>Comamonadaceae</taxon>
        <taxon>Variovorax</taxon>
    </lineage>
</organism>
<dbReference type="RefSeq" id="WP_309899825.1">
    <property type="nucleotide sequence ID" value="NZ_JAVDRF010000002.1"/>
</dbReference>
<sequence length="62" mass="6779">MSLVDQLTRTEKSVLDALDGVLAEHISTSGRLDDLDFQIGELRDLLTRVLALLEPEDDAASP</sequence>
<dbReference type="EMBL" id="JAVDRF010000002">
    <property type="protein sequence ID" value="MDR6535600.1"/>
    <property type="molecule type" value="Genomic_DNA"/>
</dbReference>
<name>A0ABU1NAX1_9BURK</name>
<keyword evidence="2" id="KW-1185">Reference proteome</keyword>
<evidence type="ECO:0008006" key="3">
    <source>
        <dbReference type="Google" id="ProtNLM"/>
    </source>
</evidence>
<reference evidence="1 2" key="1">
    <citation type="submission" date="2023-07" db="EMBL/GenBank/DDBJ databases">
        <title>Sorghum-associated microbial communities from plants grown in Nebraska, USA.</title>
        <authorList>
            <person name="Schachtman D."/>
        </authorList>
    </citation>
    <scope>NUCLEOTIDE SEQUENCE [LARGE SCALE GENOMIC DNA]</scope>
    <source>
        <strain evidence="1 2">DS1781</strain>
    </source>
</reference>
<comment type="caution">
    <text evidence="1">The sequence shown here is derived from an EMBL/GenBank/DDBJ whole genome shotgun (WGS) entry which is preliminary data.</text>
</comment>
<proteinExistence type="predicted"/>
<evidence type="ECO:0000313" key="1">
    <source>
        <dbReference type="EMBL" id="MDR6535600.1"/>
    </source>
</evidence>
<dbReference type="Proteomes" id="UP001184230">
    <property type="component" value="Unassembled WGS sequence"/>
</dbReference>